<organism evidence="10 11">
    <name type="scientific">Escherichia coli</name>
    <dbReference type="NCBI Taxonomy" id="562"/>
    <lineage>
        <taxon>Bacteria</taxon>
        <taxon>Pseudomonadati</taxon>
        <taxon>Pseudomonadota</taxon>
        <taxon>Gammaproteobacteria</taxon>
        <taxon>Enterobacterales</taxon>
        <taxon>Enterobacteriaceae</taxon>
        <taxon>Escherichia</taxon>
    </lineage>
</organism>
<evidence type="ECO:0000256" key="3">
    <source>
        <dbReference type="ARBA" id="ARBA00022448"/>
    </source>
</evidence>
<comment type="similarity">
    <text evidence="2">Belongs to the GSP M family.</text>
</comment>
<dbReference type="InterPro" id="IPR023229">
    <property type="entry name" value="T2SS_M_periplasmic_sf"/>
</dbReference>
<evidence type="ECO:0000313" key="10">
    <source>
        <dbReference type="EMBL" id="KNF71162.1"/>
    </source>
</evidence>
<gene>
    <name evidence="10" type="ORF">WR15_04725</name>
</gene>
<dbReference type="InterPro" id="IPR007690">
    <property type="entry name" value="T2SS_GspM"/>
</dbReference>
<dbReference type="EMBL" id="LGZN01000013">
    <property type="protein sequence ID" value="KNF71162.1"/>
    <property type="molecule type" value="Genomic_DNA"/>
</dbReference>
<keyword evidence="4" id="KW-1003">Cell membrane</keyword>
<dbReference type="Pfam" id="PF04612">
    <property type="entry name" value="T2SSM"/>
    <property type="match status" value="1"/>
</dbReference>
<proteinExistence type="inferred from homology"/>
<dbReference type="SUPFAM" id="SSF103054">
    <property type="entry name" value="General secretion pathway protein M, EpsM"/>
    <property type="match status" value="1"/>
</dbReference>
<dbReference type="Gene3D" id="3.30.1360.100">
    <property type="entry name" value="General secretion pathway protein M, EpsM"/>
    <property type="match status" value="1"/>
</dbReference>
<keyword evidence="3" id="KW-0813">Transport</keyword>
<name>A0A0B0VQQ1_ECOLX</name>
<evidence type="ECO:0000256" key="8">
    <source>
        <dbReference type="ARBA" id="ARBA00022989"/>
    </source>
</evidence>
<accession>A0A0B0VQQ1</accession>
<protein>
    <submittedName>
        <fullName evidence="10">Uncharacterized protein</fullName>
    </submittedName>
</protein>
<dbReference type="AlphaFoldDB" id="A0A0B0VQQ1"/>
<keyword evidence="8" id="KW-1133">Transmembrane helix</keyword>
<evidence type="ECO:0000256" key="1">
    <source>
        <dbReference type="ARBA" id="ARBA00004377"/>
    </source>
</evidence>
<dbReference type="GO" id="GO:0015627">
    <property type="term" value="C:type II protein secretion system complex"/>
    <property type="evidence" value="ECO:0007669"/>
    <property type="project" value="InterPro"/>
</dbReference>
<evidence type="ECO:0000256" key="7">
    <source>
        <dbReference type="ARBA" id="ARBA00022927"/>
    </source>
</evidence>
<evidence type="ECO:0000256" key="4">
    <source>
        <dbReference type="ARBA" id="ARBA00022475"/>
    </source>
</evidence>
<evidence type="ECO:0000256" key="2">
    <source>
        <dbReference type="ARBA" id="ARBA00010637"/>
    </source>
</evidence>
<keyword evidence="6" id="KW-0812">Transmembrane</keyword>
<keyword evidence="9" id="KW-0472">Membrane</keyword>
<dbReference type="RefSeq" id="WP_001004185.1">
    <property type="nucleotide sequence ID" value="NZ_BFZV01000008.1"/>
</dbReference>
<dbReference type="Proteomes" id="UP000037564">
    <property type="component" value="Unassembled WGS sequence"/>
</dbReference>
<dbReference type="GO" id="GO:0005886">
    <property type="term" value="C:plasma membrane"/>
    <property type="evidence" value="ECO:0007669"/>
    <property type="project" value="UniProtKB-SubCell"/>
</dbReference>
<keyword evidence="5" id="KW-0997">Cell inner membrane</keyword>
<comment type="subcellular location">
    <subcellularLocation>
        <location evidence="1">Cell inner membrane</location>
        <topology evidence="1">Single-pass membrane protein</topology>
    </subcellularLocation>
</comment>
<reference evidence="10 11" key="1">
    <citation type="submission" date="2015-07" db="EMBL/GenBank/DDBJ databases">
        <title>Genome sequences of 64 non-O157:H7 Shiga toxin-producing Escherichia coli strains.</title>
        <authorList>
            <person name="Gonzalez-Escalona N."/>
            <person name="Toro M."/>
            <person name="Timme R."/>
            <person name="Payne J."/>
        </authorList>
    </citation>
    <scope>NUCLEOTIDE SEQUENCE [LARGE SCALE GENOMIC DNA]</scope>
    <source>
        <strain evidence="10 11">CFSAN026843</strain>
    </source>
</reference>
<sequence length="159" mass="18324">MNELKKRLQQLSSWERRLLTGGGVLLIVCLGYYALWNPWQLREEKWRNIIAREKNTVEWMKQQAPRLQIQKDSVQQDESLSLSATVAGSSSSYGVVITRLQPQGKHLSVTLAPGEFNLLMQWLTQLELQHHIHIVAFDVVAQDNKPGWVVVNRLILTRN</sequence>
<evidence type="ECO:0000313" key="11">
    <source>
        <dbReference type="Proteomes" id="UP000037564"/>
    </source>
</evidence>
<evidence type="ECO:0000256" key="6">
    <source>
        <dbReference type="ARBA" id="ARBA00022692"/>
    </source>
</evidence>
<dbReference type="GO" id="GO:0015628">
    <property type="term" value="P:protein secretion by the type II secretion system"/>
    <property type="evidence" value="ECO:0007669"/>
    <property type="project" value="InterPro"/>
</dbReference>
<keyword evidence="7" id="KW-0653">Protein transport</keyword>
<evidence type="ECO:0000256" key="9">
    <source>
        <dbReference type="ARBA" id="ARBA00023136"/>
    </source>
</evidence>
<comment type="caution">
    <text evidence="10">The sequence shown here is derived from an EMBL/GenBank/DDBJ whole genome shotgun (WGS) entry which is preliminary data.</text>
</comment>
<evidence type="ECO:0000256" key="5">
    <source>
        <dbReference type="ARBA" id="ARBA00022519"/>
    </source>
</evidence>
<dbReference type="PATRIC" id="fig|562.7396.peg.710"/>